<evidence type="ECO:0000256" key="3">
    <source>
        <dbReference type="ARBA" id="ARBA00022448"/>
    </source>
</evidence>
<dbReference type="GO" id="GO:1990281">
    <property type="term" value="C:efflux pump complex"/>
    <property type="evidence" value="ECO:0007669"/>
    <property type="project" value="TreeGrafter"/>
</dbReference>
<dbReference type="InterPro" id="IPR051906">
    <property type="entry name" value="TolC-like"/>
</dbReference>
<evidence type="ECO:0000256" key="5">
    <source>
        <dbReference type="ARBA" id="ARBA00022692"/>
    </source>
</evidence>
<gene>
    <name evidence="10" type="ORF">BIY29_12485</name>
</gene>
<accession>A0A421DM63</accession>
<dbReference type="InterPro" id="IPR010130">
    <property type="entry name" value="T1SS_OMP_TolC"/>
</dbReference>
<evidence type="ECO:0000256" key="9">
    <source>
        <dbReference type="SAM" id="MobiDB-lite"/>
    </source>
</evidence>
<evidence type="ECO:0000256" key="8">
    <source>
        <dbReference type="SAM" id="Coils"/>
    </source>
</evidence>
<keyword evidence="7" id="KW-0998">Cell outer membrane</keyword>
<evidence type="ECO:0000313" key="11">
    <source>
        <dbReference type="Proteomes" id="UP000285648"/>
    </source>
</evidence>
<evidence type="ECO:0000256" key="6">
    <source>
        <dbReference type="ARBA" id="ARBA00023136"/>
    </source>
</evidence>
<evidence type="ECO:0000256" key="2">
    <source>
        <dbReference type="ARBA" id="ARBA00007613"/>
    </source>
</evidence>
<reference evidence="10 11" key="1">
    <citation type="submission" date="2016-09" db="EMBL/GenBank/DDBJ databases">
        <authorList>
            <person name="Doonan J."/>
            <person name="Pachebat J.A."/>
            <person name="Golyshin P.N."/>
            <person name="Denman S."/>
            <person name="Mcdonald J.E."/>
        </authorList>
    </citation>
    <scope>NUCLEOTIDE SEQUENCE [LARGE SCALE GENOMIC DNA]</scope>
    <source>
        <strain evidence="10 11">NCPPB 3934</strain>
    </source>
</reference>
<evidence type="ECO:0000256" key="4">
    <source>
        <dbReference type="ARBA" id="ARBA00022452"/>
    </source>
</evidence>
<dbReference type="InterPro" id="IPR003423">
    <property type="entry name" value="OMP_efflux"/>
</dbReference>
<keyword evidence="11" id="KW-1185">Reference proteome</keyword>
<dbReference type="SUPFAM" id="SSF56954">
    <property type="entry name" value="Outer membrane efflux proteins (OEP)"/>
    <property type="match status" value="1"/>
</dbReference>
<dbReference type="NCBIfam" id="TIGR01844">
    <property type="entry name" value="type_I_sec_TolC"/>
    <property type="match status" value="1"/>
</dbReference>
<feature type="coiled-coil region" evidence="8">
    <location>
        <begin position="158"/>
        <end position="216"/>
    </location>
</feature>
<evidence type="ECO:0000256" key="1">
    <source>
        <dbReference type="ARBA" id="ARBA00004442"/>
    </source>
</evidence>
<evidence type="ECO:0000256" key="7">
    <source>
        <dbReference type="ARBA" id="ARBA00023237"/>
    </source>
</evidence>
<dbReference type="GO" id="GO:0015562">
    <property type="term" value="F:efflux transmembrane transporter activity"/>
    <property type="evidence" value="ECO:0007669"/>
    <property type="project" value="InterPro"/>
</dbReference>
<keyword evidence="6" id="KW-0472">Membrane</keyword>
<name>A0A421DM63_9GAMM</name>
<keyword evidence="3" id="KW-0813">Transport</keyword>
<sequence>MKEINIMACIYRTSILFLITVFTGNTYADTIQDAIKHSLNTHPEVSAAINSRFSADHDLSAAKGGYLPSITLNAGAGREETDSVSTRASGNHRTGLNRSESSINLSQMVFDGFATSSEVGRQRATVNSRAYKVLNTSETTALDAVQVYLDVLQRQEFVRLAEANLANHERIYDQIKLRSEQGVGRLADLEQAEARLAQARNNLLTEKTNLDDAQTNYHSVIGKEAANLVLPSDSTIILPASLKEAQRIMRANSPALKSAESDIEATEQQYEAAKSTFYPRVNIELARSMDNNIDGSRGHNNEWQAMLRMRYNLYEGGSGKAGIESKAYQIKEAQDLRNNALRQLNEELRLSWSALNNARQQLPIAAEYANRSMKVRTAYQKQFSLGERTLLDLLDSENELFTAQRRLVEVRFISLFSEYRIKSRMGDLLNSLSIPAPAAGNSLTNVTARAELPGLN</sequence>
<comment type="caution">
    <text evidence="10">The sequence shown here is derived from an EMBL/GenBank/DDBJ whole genome shotgun (WGS) entry which is preliminary data.</text>
</comment>
<protein>
    <submittedName>
        <fullName evidence="10">Channel protein TolC</fullName>
    </submittedName>
</protein>
<organism evidence="10 11">
    <name type="scientific">Brenneria alni</name>
    <dbReference type="NCBI Taxonomy" id="71656"/>
    <lineage>
        <taxon>Bacteria</taxon>
        <taxon>Pseudomonadati</taxon>
        <taxon>Pseudomonadota</taxon>
        <taxon>Gammaproteobacteria</taxon>
        <taxon>Enterobacterales</taxon>
        <taxon>Pectobacteriaceae</taxon>
        <taxon>Brenneria</taxon>
    </lineage>
</organism>
<proteinExistence type="inferred from homology"/>
<dbReference type="Gene3D" id="1.20.1600.10">
    <property type="entry name" value="Outer membrane efflux proteins (OEP)"/>
    <property type="match status" value="1"/>
</dbReference>
<dbReference type="EMBL" id="MJLZ01000028">
    <property type="protein sequence ID" value="RLM22085.1"/>
    <property type="molecule type" value="Genomic_DNA"/>
</dbReference>
<dbReference type="PANTHER" id="PTHR30026:SF22">
    <property type="entry name" value="OUTER MEMBRANE EFFLUX PROTEIN"/>
    <property type="match status" value="1"/>
</dbReference>
<dbReference type="AlphaFoldDB" id="A0A421DM63"/>
<dbReference type="GO" id="GO:0009279">
    <property type="term" value="C:cell outer membrane"/>
    <property type="evidence" value="ECO:0007669"/>
    <property type="project" value="UniProtKB-SubCell"/>
</dbReference>
<evidence type="ECO:0000313" key="10">
    <source>
        <dbReference type="EMBL" id="RLM22085.1"/>
    </source>
</evidence>
<keyword evidence="4" id="KW-1134">Transmembrane beta strand</keyword>
<dbReference type="Pfam" id="PF02321">
    <property type="entry name" value="OEP"/>
    <property type="match status" value="2"/>
</dbReference>
<dbReference type="GO" id="GO:0015288">
    <property type="term" value="F:porin activity"/>
    <property type="evidence" value="ECO:0007669"/>
    <property type="project" value="TreeGrafter"/>
</dbReference>
<comment type="subcellular location">
    <subcellularLocation>
        <location evidence="1">Cell outer membrane</location>
    </subcellularLocation>
</comment>
<feature type="region of interest" description="Disordered" evidence="9">
    <location>
        <begin position="77"/>
        <end position="97"/>
    </location>
</feature>
<keyword evidence="5" id="KW-0812">Transmembrane</keyword>
<dbReference type="Proteomes" id="UP000285648">
    <property type="component" value="Unassembled WGS sequence"/>
</dbReference>
<comment type="similarity">
    <text evidence="2">Belongs to the outer membrane factor (OMF) (TC 1.B.17) family.</text>
</comment>
<dbReference type="PANTHER" id="PTHR30026">
    <property type="entry name" value="OUTER MEMBRANE PROTEIN TOLC"/>
    <property type="match status" value="1"/>
</dbReference>
<keyword evidence="8" id="KW-0175">Coiled coil</keyword>
<feature type="compositionally biased region" description="Polar residues" evidence="9">
    <location>
        <begin position="83"/>
        <end position="97"/>
    </location>
</feature>